<dbReference type="AlphaFoldDB" id="A0AAF0W5I0"/>
<gene>
    <name evidence="1" type="ORF">DCAR_0101887</name>
</gene>
<proteinExistence type="predicted"/>
<evidence type="ECO:0000313" key="1">
    <source>
        <dbReference type="EMBL" id="WOG82719.1"/>
    </source>
</evidence>
<dbReference type="EMBL" id="CP093343">
    <property type="protein sequence ID" value="WOG82719.1"/>
    <property type="molecule type" value="Genomic_DNA"/>
</dbReference>
<reference evidence="1" key="2">
    <citation type="submission" date="2022-03" db="EMBL/GenBank/DDBJ databases">
        <title>Draft title - Genomic analysis of global carrot germplasm unveils the trajectory of domestication and the origin of high carotenoid orange carrot.</title>
        <authorList>
            <person name="Iorizzo M."/>
            <person name="Ellison S."/>
            <person name="Senalik D."/>
            <person name="Macko-Podgorni A."/>
            <person name="Grzebelus D."/>
            <person name="Bostan H."/>
            <person name="Rolling W."/>
            <person name="Curaba J."/>
            <person name="Simon P."/>
        </authorList>
    </citation>
    <scope>NUCLEOTIDE SEQUENCE</scope>
    <source>
        <tissue evidence="1">Leaf</tissue>
    </source>
</reference>
<accession>A0AAF0W5I0</accession>
<protein>
    <submittedName>
        <fullName evidence="1">Uncharacterized protein</fullName>
    </submittedName>
</protein>
<keyword evidence="2" id="KW-1185">Reference proteome</keyword>
<organism evidence="1 2">
    <name type="scientific">Daucus carota subsp. sativus</name>
    <name type="common">Carrot</name>
    <dbReference type="NCBI Taxonomy" id="79200"/>
    <lineage>
        <taxon>Eukaryota</taxon>
        <taxon>Viridiplantae</taxon>
        <taxon>Streptophyta</taxon>
        <taxon>Embryophyta</taxon>
        <taxon>Tracheophyta</taxon>
        <taxon>Spermatophyta</taxon>
        <taxon>Magnoliopsida</taxon>
        <taxon>eudicotyledons</taxon>
        <taxon>Gunneridae</taxon>
        <taxon>Pentapetalae</taxon>
        <taxon>asterids</taxon>
        <taxon>campanulids</taxon>
        <taxon>Apiales</taxon>
        <taxon>Apiaceae</taxon>
        <taxon>Apioideae</taxon>
        <taxon>Scandiceae</taxon>
        <taxon>Daucinae</taxon>
        <taxon>Daucus</taxon>
        <taxon>Daucus sect. Daucus</taxon>
    </lineage>
</organism>
<dbReference type="Proteomes" id="UP000077755">
    <property type="component" value="Chromosome 1"/>
</dbReference>
<evidence type="ECO:0000313" key="2">
    <source>
        <dbReference type="Proteomes" id="UP000077755"/>
    </source>
</evidence>
<name>A0AAF0W5I0_DAUCS</name>
<reference evidence="1" key="1">
    <citation type="journal article" date="2016" name="Nat. Genet.">
        <title>A high-quality carrot genome assembly provides new insights into carotenoid accumulation and asterid genome evolution.</title>
        <authorList>
            <person name="Iorizzo M."/>
            <person name="Ellison S."/>
            <person name="Senalik D."/>
            <person name="Zeng P."/>
            <person name="Satapoomin P."/>
            <person name="Huang J."/>
            <person name="Bowman M."/>
            <person name="Iovene M."/>
            <person name="Sanseverino W."/>
            <person name="Cavagnaro P."/>
            <person name="Yildiz M."/>
            <person name="Macko-Podgorni A."/>
            <person name="Moranska E."/>
            <person name="Grzebelus E."/>
            <person name="Grzebelus D."/>
            <person name="Ashrafi H."/>
            <person name="Zheng Z."/>
            <person name="Cheng S."/>
            <person name="Spooner D."/>
            <person name="Van Deynze A."/>
            <person name="Simon P."/>
        </authorList>
    </citation>
    <scope>NUCLEOTIDE SEQUENCE</scope>
    <source>
        <tissue evidence="1">Leaf</tissue>
    </source>
</reference>
<sequence length="117" mass="14459">MNANEMSYIPIFRPEMGSYSETEKRALFLRSYHFSRKQSFSERIKKSFFRIKRVIRVRLRSAKRLRKIVWFRLKNGMFCSTRTRTRFLRMQTRDAQKIWTRRRCKAYVSSWPSSCLW</sequence>